<keyword evidence="2 3" id="KW-0040">ANK repeat</keyword>
<dbReference type="RefSeq" id="XP_006694189.1">
    <property type="nucleotide sequence ID" value="XM_006694126.1"/>
</dbReference>
<dbReference type="EMBL" id="GL988041">
    <property type="protein sequence ID" value="EGS21893.1"/>
    <property type="molecule type" value="Genomic_DNA"/>
</dbReference>
<evidence type="ECO:0000313" key="7">
    <source>
        <dbReference type="EMBL" id="EGS21893.1"/>
    </source>
</evidence>
<evidence type="ECO:0000256" key="4">
    <source>
        <dbReference type="SAM" id="Coils"/>
    </source>
</evidence>
<feature type="region of interest" description="Disordered" evidence="5">
    <location>
        <begin position="121"/>
        <end position="142"/>
    </location>
</feature>
<evidence type="ECO:0000313" key="8">
    <source>
        <dbReference type="Proteomes" id="UP000008066"/>
    </source>
</evidence>
<dbReference type="KEGG" id="cthr:CTHT_0037660"/>
<feature type="chain" id="PRO_5003409380" evidence="6">
    <location>
        <begin position="19"/>
        <end position="1921"/>
    </location>
</feature>
<keyword evidence="1" id="KW-0677">Repeat</keyword>
<evidence type="ECO:0000256" key="3">
    <source>
        <dbReference type="PROSITE-ProRule" id="PRU00023"/>
    </source>
</evidence>
<keyword evidence="6" id="KW-0732">Signal</keyword>
<dbReference type="GeneID" id="18257804"/>
<dbReference type="Pfam" id="PF12796">
    <property type="entry name" value="Ank_2"/>
    <property type="match status" value="1"/>
</dbReference>
<feature type="coiled-coil region" evidence="4">
    <location>
        <begin position="1773"/>
        <end position="1806"/>
    </location>
</feature>
<feature type="coiled-coil region" evidence="4">
    <location>
        <begin position="1847"/>
        <end position="1879"/>
    </location>
</feature>
<dbReference type="InterPro" id="IPR002110">
    <property type="entry name" value="Ankyrin_rpt"/>
</dbReference>
<gene>
    <name evidence="7" type="ORF">CTHT_0037660</name>
</gene>
<dbReference type="OMA" id="MQKVMTF"/>
<dbReference type="SMART" id="SM00248">
    <property type="entry name" value="ANK"/>
    <property type="match status" value="17"/>
</dbReference>
<evidence type="ECO:0000256" key="6">
    <source>
        <dbReference type="SAM" id="SignalP"/>
    </source>
</evidence>
<organism evidence="8">
    <name type="scientific">Chaetomium thermophilum (strain DSM 1495 / CBS 144.50 / IMI 039719)</name>
    <name type="common">Thermochaetoides thermophila</name>
    <dbReference type="NCBI Taxonomy" id="759272"/>
    <lineage>
        <taxon>Eukaryota</taxon>
        <taxon>Fungi</taxon>
        <taxon>Dikarya</taxon>
        <taxon>Ascomycota</taxon>
        <taxon>Pezizomycotina</taxon>
        <taxon>Sordariomycetes</taxon>
        <taxon>Sordariomycetidae</taxon>
        <taxon>Sordariales</taxon>
        <taxon>Chaetomiaceae</taxon>
        <taxon>Thermochaetoides</taxon>
    </lineage>
</organism>
<accession>G0S806</accession>
<dbReference type="SUPFAM" id="SSF48403">
    <property type="entry name" value="Ankyrin repeat"/>
    <property type="match status" value="3"/>
</dbReference>
<dbReference type="STRING" id="759272.G0S806"/>
<reference evidence="7 8" key="1">
    <citation type="journal article" date="2011" name="Cell">
        <title>Insight into structure and assembly of the nuclear pore complex by utilizing the genome of a eukaryotic thermophile.</title>
        <authorList>
            <person name="Amlacher S."/>
            <person name="Sarges P."/>
            <person name="Flemming D."/>
            <person name="van Noort V."/>
            <person name="Kunze R."/>
            <person name="Devos D.P."/>
            <person name="Arumugam M."/>
            <person name="Bork P."/>
            <person name="Hurt E."/>
        </authorList>
    </citation>
    <scope>NUCLEOTIDE SEQUENCE [LARGE SCALE GENOMIC DNA]</scope>
    <source>
        <strain evidence="8">DSM 1495 / CBS 144.50 / IMI 039719</strain>
    </source>
</reference>
<evidence type="ECO:0000256" key="1">
    <source>
        <dbReference type="ARBA" id="ARBA00022737"/>
    </source>
</evidence>
<dbReference type="Proteomes" id="UP000008066">
    <property type="component" value="Unassembled WGS sequence"/>
</dbReference>
<dbReference type="PANTHER" id="PTHR24198">
    <property type="entry name" value="ANKYRIN REPEAT AND PROTEIN KINASE DOMAIN-CONTAINING PROTEIN"/>
    <property type="match status" value="1"/>
</dbReference>
<dbReference type="PROSITE" id="PS50297">
    <property type="entry name" value="ANK_REP_REGION"/>
    <property type="match status" value="1"/>
</dbReference>
<feature type="repeat" description="ANK" evidence="3">
    <location>
        <begin position="1484"/>
        <end position="1516"/>
    </location>
</feature>
<protein>
    <submittedName>
        <fullName evidence="7">Uncharacterized protein</fullName>
    </submittedName>
</protein>
<dbReference type="Gene3D" id="1.25.40.20">
    <property type="entry name" value="Ankyrin repeat-containing domain"/>
    <property type="match status" value="7"/>
</dbReference>
<dbReference type="PROSITE" id="PS50088">
    <property type="entry name" value="ANK_REPEAT"/>
    <property type="match status" value="1"/>
</dbReference>
<dbReference type="PANTHER" id="PTHR24198:SF165">
    <property type="entry name" value="ANKYRIN REPEAT-CONTAINING PROTEIN-RELATED"/>
    <property type="match status" value="1"/>
</dbReference>
<dbReference type="InterPro" id="IPR036770">
    <property type="entry name" value="Ankyrin_rpt-contain_sf"/>
</dbReference>
<name>G0S806_CHATD</name>
<dbReference type="Pfam" id="PF00023">
    <property type="entry name" value="Ank"/>
    <property type="match status" value="1"/>
</dbReference>
<evidence type="ECO:0000256" key="2">
    <source>
        <dbReference type="ARBA" id="ARBA00023043"/>
    </source>
</evidence>
<feature type="signal peptide" evidence="6">
    <location>
        <begin position="1"/>
        <end position="18"/>
    </location>
</feature>
<keyword evidence="4" id="KW-0175">Coiled coil</keyword>
<keyword evidence="8" id="KW-1185">Reference proteome</keyword>
<proteinExistence type="predicted"/>
<evidence type="ECO:0000256" key="5">
    <source>
        <dbReference type="SAM" id="MobiDB-lite"/>
    </source>
</evidence>
<dbReference type="HOGENOM" id="CLU_001569_0_0_1"/>
<dbReference type="OrthoDB" id="194358at2759"/>
<sequence length="1921" mass="210926">MLTRLIAILFSPLTGNQGSPDLERKSYSYELFVRVALLTFQNPSTTVIVLHGFPEPRHYSSPVRSTMTSSSVASQDARRARLQQLAAEWGIHQPSPVIPPLPAPVARTQQDDLEAEELLKRRRLSSSSGMERHSHGSLRRAFGSSKKTWEASEIFEALDNHIANRGSPGVADALIEKLKSAGGNINVLNVKSKTSIISRRRSLESLERSRVLQKAIENRQADMVALLVQYADEIALDNSLSYALRTTDPVMVQLLLARGANASQTDDAKNAFAELCAMGGYSDIVGLVLQSEGRPPPDWLSMCMVSAAKKGCLPTVLWLSRAAADGEYSKGEALKTAIEQCRVDIALAILTGAKPPISGGQAVTESFIQLFQKDTINPNEKLVLAEALLCAGASGDPVSAALVVACEAGFFDMVNLLLYYGASVDYQDASVIKSAIARGHTGLVMSMLNEHTPLSPVYASQCVESIPKNLLPEDRHTILSILLRKGAKGNPLSEALIDAVKASDLQSVQLLLTPHFAVGQTVSRQGSQSSHVSVAYISHDVASVDYKDGLALMIAVQMGNVAMVRQLLTGRPSTHTLDRVFPLIHHLPDPVRCHMAECLVPAGVSQSCISAVLQAAIEEQPPRRNEALIGLLLQNNADVDFNAGASILSAVVNQDLPLLETLLQSRPSIHTINGALLKAMELGDRLIRYQIIMRLLRARMGPIQPSAELAQAFIQLLSTKPVDSHLVALFLDHGVIDANYEQGLPVAIAAEDPEPALLELLLEKGKPNHDTLYRGLDLLTGTPGNSTKANKVHSILSRTTENGILDAILFKEVQTLLQTPPERQDLSILHSLLSAGADVNAHNAAALCCAVRAANEPIVDMLFSANPSPASLGRALPQALNILEPMDRLTFTQKLIEGGAPATEVNRALGFAVSALSNDRPLIALLAAYAESSDGKALARAVMSENPEIVQLILEKSPAKYSVAVLRTVFQHAMDLKNKDKRLAICTSLLKKGLSGPIVSDALLTAVEEGDIALGKVLVDFGADIDHQDGQAIVQACKSGSYAVLEMLLSSRAQVTKHTLVKGFQAVTNVKDLPTLERVFRLLLERGVDGEVVDAQLAAASRFGLDGEPLVRLLMQYGASPDFNYGEAVWNATRSAVFSTLKVMLGVELVSETQKRPGKETLLRSLKASKKLSRDARYQVIEWLFEAGLPPCEEIDITLNRAVKDEPDARLVRLLLDHGASPTANGCQTLIDAAQLMMVDILGMLLELEISEKDISWSFQQVFTPEAGETWMTERGFQVAELLLGKGAEGKALTLALATCIDAFDSEKDEVARKFARRLLQSPVDVNYEDGLVLQKAAQKGDAHLIQQLLNQKPSPLAVSLAFPYIFEAGLDESEVLRLIHVFADYRNGEDGLDTVFNHPSFMPILFHALDRFPRSVDILEALLNAGYYHDQVTRVRVTDEVEEEEFVTVLFWALLQPEKRVSSACIELLIERNAKVNFETDISKKTPLMLAVQHRRLDLVKTLILEGAVVDVMDSAGNTPLTMATQIGGEMGAALLGILLVAEPSINDGSLHNAARELDIAAMEALIKHGHEPDFPSPLHGGRSALGELCLNAGSTGEMNRERIKKMEQAIRFLIDHGSDPTIQCEGKTVLHLALHSANPVQTTTALLRAIWHDINKPCYLYSDGEYTYSPTQYVARVMPPSPLNQDLIKVLRMSRCKDVYYANDPTVPQPEGAVNLPEELLRAERERKAREYRIKKEEEDHKLALERTKEIAQLQNQIFLSRAELEDACARRRHENELATQRERQQIEEEAFAAELRRRKEEREAAIQHEHRLTEAGLTRARLIAEAEMELEEKKHEMALTWEMKQAAERERNAQQLSRLRIEERQAIERIEKAADERTIRRITEHKRLVDSQNVLATRLAAGGLDQRKQIGYVTGELD</sequence>
<dbReference type="eggNOG" id="ENOG502QVYS">
    <property type="taxonomic scope" value="Eukaryota"/>
</dbReference>